<comment type="caution">
    <text evidence="3">The sequence shown here is derived from an EMBL/GenBank/DDBJ whole genome shotgun (WGS) entry which is preliminary data.</text>
</comment>
<comment type="similarity">
    <text evidence="1">Belongs to the apolipoprotein L family.</text>
</comment>
<dbReference type="Pfam" id="PF05461">
    <property type="entry name" value="ApoL"/>
    <property type="match status" value="1"/>
</dbReference>
<feature type="coiled-coil region" evidence="2">
    <location>
        <begin position="33"/>
        <end position="67"/>
    </location>
</feature>
<dbReference type="Proteomes" id="UP001177744">
    <property type="component" value="Unassembled WGS sequence"/>
</dbReference>
<keyword evidence="2" id="KW-0175">Coiled coil</keyword>
<accession>A0AA40I301</accession>
<evidence type="ECO:0000256" key="1">
    <source>
        <dbReference type="ARBA" id="ARBA00010090"/>
    </source>
</evidence>
<proteinExistence type="inferred from homology"/>
<dbReference type="PANTHER" id="PTHR14096">
    <property type="entry name" value="APOLIPOPROTEIN L"/>
    <property type="match status" value="1"/>
</dbReference>
<dbReference type="InterPro" id="IPR008405">
    <property type="entry name" value="ApoL"/>
</dbReference>
<evidence type="ECO:0000313" key="3">
    <source>
        <dbReference type="EMBL" id="KAK1341562.1"/>
    </source>
</evidence>
<dbReference type="GO" id="GO:0008289">
    <property type="term" value="F:lipid binding"/>
    <property type="evidence" value="ECO:0007669"/>
    <property type="project" value="InterPro"/>
</dbReference>
<name>A0AA40I301_CNENI</name>
<sequence>MSKGARVLGAATAGVFLLMDVVDLVKESKHLHEGAKAESAEELRQQAQELERRLEELTRIHESLQEDLTPPPFQLFRQETVFTEATDTAMTTRDGLLGQVAEIPRH</sequence>
<dbReference type="GO" id="GO:0006869">
    <property type="term" value="P:lipid transport"/>
    <property type="evidence" value="ECO:0007669"/>
    <property type="project" value="InterPro"/>
</dbReference>
<evidence type="ECO:0000256" key="2">
    <source>
        <dbReference type="SAM" id="Coils"/>
    </source>
</evidence>
<protein>
    <submittedName>
        <fullName evidence="3">Uncharacterized protein</fullName>
    </submittedName>
</protein>
<dbReference type="GO" id="GO:0016020">
    <property type="term" value="C:membrane"/>
    <property type="evidence" value="ECO:0007669"/>
    <property type="project" value="TreeGrafter"/>
</dbReference>
<organism evidence="3 4">
    <name type="scientific">Cnephaeus nilssonii</name>
    <name type="common">Northern bat</name>
    <name type="synonym">Eptesicus nilssonii</name>
    <dbReference type="NCBI Taxonomy" id="3371016"/>
    <lineage>
        <taxon>Eukaryota</taxon>
        <taxon>Metazoa</taxon>
        <taxon>Chordata</taxon>
        <taxon>Craniata</taxon>
        <taxon>Vertebrata</taxon>
        <taxon>Euteleostomi</taxon>
        <taxon>Mammalia</taxon>
        <taxon>Eutheria</taxon>
        <taxon>Laurasiatheria</taxon>
        <taxon>Chiroptera</taxon>
        <taxon>Yangochiroptera</taxon>
        <taxon>Vespertilionidae</taxon>
        <taxon>Cnephaeus</taxon>
    </lineage>
</organism>
<reference evidence="3" key="1">
    <citation type="submission" date="2023-06" db="EMBL/GenBank/DDBJ databases">
        <title>Reference genome for the Northern bat (Eptesicus nilssonii), a most northern bat species.</title>
        <authorList>
            <person name="Laine V.N."/>
            <person name="Pulliainen A.T."/>
            <person name="Lilley T.M."/>
        </authorList>
    </citation>
    <scope>NUCLEOTIDE SEQUENCE</scope>
    <source>
        <strain evidence="3">BLF_Eptnil</strain>
        <tissue evidence="3">Kidney</tissue>
    </source>
</reference>
<dbReference type="GO" id="GO:0042157">
    <property type="term" value="P:lipoprotein metabolic process"/>
    <property type="evidence" value="ECO:0007669"/>
    <property type="project" value="InterPro"/>
</dbReference>
<gene>
    <name evidence="3" type="ORF">QTO34_017977</name>
</gene>
<dbReference type="AlphaFoldDB" id="A0AA40I301"/>
<dbReference type="EMBL" id="JAULJE010000007">
    <property type="protein sequence ID" value="KAK1341562.1"/>
    <property type="molecule type" value="Genomic_DNA"/>
</dbReference>
<keyword evidence="4" id="KW-1185">Reference proteome</keyword>
<dbReference type="GO" id="GO:0005576">
    <property type="term" value="C:extracellular region"/>
    <property type="evidence" value="ECO:0007669"/>
    <property type="project" value="InterPro"/>
</dbReference>
<evidence type="ECO:0000313" key="4">
    <source>
        <dbReference type="Proteomes" id="UP001177744"/>
    </source>
</evidence>
<dbReference type="PANTHER" id="PTHR14096:SF27">
    <property type="entry name" value="APOLIPOPROTEIN L2"/>
    <property type="match status" value="1"/>
</dbReference>